<dbReference type="Proteomes" id="UP000715965">
    <property type="component" value="Unassembled WGS sequence"/>
</dbReference>
<keyword evidence="1" id="KW-0732">Signal</keyword>
<keyword evidence="3" id="KW-1185">Reference proteome</keyword>
<feature type="chain" id="PRO_5047210851" description="YncE family protein" evidence="1">
    <location>
        <begin position="31"/>
        <end position="328"/>
    </location>
</feature>
<evidence type="ECO:0000256" key="1">
    <source>
        <dbReference type="SAM" id="SignalP"/>
    </source>
</evidence>
<organism evidence="2 3">
    <name type="scientific">Ramlibacter aquaticus</name>
    <dbReference type="NCBI Taxonomy" id="2780094"/>
    <lineage>
        <taxon>Bacteria</taxon>
        <taxon>Pseudomonadati</taxon>
        <taxon>Pseudomonadota</taxon>
        <taxon>Betaproteobacteria</taxon>
        <taxon>Burkholderiales</taxon>
        <taxon>Comamonadaceae</taxon>
        <taxon>Ramlibacter</taxon>
    </lineage>
</organism>
<evidence type="ECO:0008006" key="4">
    <source>
        <dbReference type="Google" id="ProtNLM"/>
    </source>
</evidence>
<dbReference type="PANTHER" id="PTHR47197:SF3">
    <property type="entry name" value="DIHYDRO-HEME D1 DEHYDROGENASE"/>
    <property type="match status" value="1"/>
</dbReference>
<accession>A0ABR9SJ02</accession>
<dbReference type="EMBL" id="JADDOJ010000093">
    <property type="protein sequence ID" value="MBE7942346.1"/>
    <property type="molecule type" value="Genomic_DNA"/>
</dbReference>
<evidence type="ECO:0000313" key="2">
    <source>
        <dbReference type="EMBL" id="MBE7942346.1"/>
    </source>
</evidence>
<feature type="signal peptide" evidence="1">
    <location>
        <begin position="1"/>
        <end position="30"/>
    </location>
</feature>
<dbReference type="Gene3D" id="2.130.10.10">
    <property type="entry name" value="YVTN repeat-like/Quinoprotein amine dehydrogenase"/>
    <property type="match status" value="2"/>
</dbReference>
<dbReference type="SUPFAM" id="SSF51004">
    <property type="entry name" value="C-terminal (heme d1) domain of cytochrome cd1-nitrite reductase"/>
    <property type="match status" value="1"/>
</dbReference>
<gene>
    <name evidence="2" type="ORF">IM725_17385</name>
</gene>
<protein>
    <recommendedName>
        <fullName evidence="4">YncE family protein</fullName>
    </recommendedName>
</protein>
<comment type="caution">
    <text evidence="2">The sequence shown here is derived from an EMBL/GenBank/DDBJ whole genome shotgun (WGS) entry which is preliminary data.</text>
</comment>
<name>A0ABR9SJ02_9BURK</name>
<dbReference type="PANTHER" id="PTHR47197">
    <property type="entry name" value="PROTEIN NIRF"/>
    <property type="match status" value="1"/>
</dbReference>
<dbReference type="InterPro" id="IPR051200">
    <property type="entry name" value="Host-pathogen_enzymatic-act"/>
</dbReference>
<dbReference type="InterPro" id="IPR015943">
    <property type="entry name" value="WD40/YVTN_repeat-like_dom_sf"/>
</dbReference>
<dbReference type="InterPro" id="IPR011048">
    <property type="entry name" value="Haem_d1_sf"/>
</dbReference>
<reference evidence="2 3" key="1">
    <citation type="submission" date="2020-10" db="EMBL/GenBank/DDBJ databases">
        <title>Draft genome of Ramlibacter aquaticus LMG 30558.</title>
        <authorList>
            <person name="Props R."/>
        </authorList>
    </citation>
    <scope>NUCLEOTIDE SEQUENCE [LARGE SCALE GENOMIC DNA]</scope>
    <source>
        <strain evidence="2 3">LMG 30558</strain>
    </source>
</reference>
<dbReference type="RefSeq" id="WP_193781901.1">
    <property type="nucleotide sequence ID" value="NZ_JADDOJ010000093.1"/>
</dbReference>
<evidence type="ECO:0000313" key="3">
    <source>
        <dbReference type="Proteomes" id="UP000715965"/>
    </source>
</evidence>
<sequence length="328" mass="34836">MKVLVMLPSRRLVGFVHTLAAATFAVAAHAAPLEAAGTIALPSVEGRLDHLAIDLAGRTLYVAARSAGSVEAVDLAQGKYLGRTARSDEPQGLAFEPTRRWLLIASGGGTLQALRDGRAQHSVEGLPDADNLRINSGESELLAGYASSLAVLDLNTLTVLRHTALPGHPEAFESEGRRTFVNVPEVGAVVVVDRATGKEQARWSLRPLAGNYAMALDALHHRLFVATRQPAVLVAMDTRTGAQLQRLALCSDADDLFFDAQRSRVYAVCGAGAVDVVDASPGGPLQLLQRALTSPGARTGLFVPQTRQLYVAAPRRKSSAAILIFRVE</sequence>
<proteinExistence type="predicted"/>